<keyword evidence="12" id="KW-1185">Reference proteome</keyword>
<evidence type="ECO:0000256" key="1">
    <source>
        <dbReference type="ARBA" id="ARBA00009986"/>
    </source>
</evidence>
<reference evidence="12" key="1">
    <citation type="submission" date="2017-05" db="EMBL/GenBank/DDBJ databases">
        <authorList>
            <person name="Rodrigo-Torres L."/>
            <person name="Arahal R. D."/>
            <person name="Lucena T."/>
        </authorList>
    </citation>
    <scope>NUCLEOTIDE SEQUENCE [LARGE SCALE GENOMIC DNA]</scope>
    <source>
        <strain evidence="12">CECT 8649</strain>
    </source>
</reference>
<dbReference type="Gene3D" id="3.40.309.10">
    <property type="entry name" value="Aldehyde Dehydrogenase, Chain A, domain 2"/>
    <property type="match status" value="1"/>
</dbReference>
<evidence type="ECO:0000256" key="4">
    <source>
        <dbReference type="ARBA" id="ARBA00023002"/>
    </source>
</evidence>
<evidence type="ECO:0000256" key="5">
    <source>
        <dbReference type="ARBA" id="ARBA00023027"/>
    </source>
</evidence>
<dbReference type="EC" id="1.2.1.8" evidence="7"/>
<proteinExistence type="inferred from homology"/>
<dbReference type="InterPro" id="IPR016163">
    <property type="entry name" value="Ald_DH_C"/>
</dbReference>
<feature type="binding site" evidence="7">
    <location>
        <begin position="151"/>
        <end position="153"/>
    </location>
    <ligand>
        <name>NAD(+)</name>
        <dbReference type="ChEBI" id="CHEBI:57540"/>
    </ligand>
</feature>
<dbReference type="EMBL" id="FXXP01000001">
    <property type="protein sequence ID" value="SMX27871.1"/>
    <property type="molecule type" value="Genomic_DNA"/>
</dbReference>
<feature type="active site" description="Charge relay system" evidence="7">
    <location>
        <position position="459"/>
    </location>
</feature>
<keyword evidence="5 7" id="KW-0520">NAD</keyword>
<feature type="binding site" evidence="7">
    <location>
        <position position="452"/>
    </location>
    <ligand>
        <name>K(+)</name>
        <dbReference type="ChEBI" id="CHEBI:29103"/>
        <label>2</label>
    </ligand>
</feature>
<feature type="binding site" evidence="7">
    <location>
        <position position="253"/>
    </location>
    <ligand>
        <name>NAD(+)</name>
        <dbReference type="ChEBI" id="CHEBI:57540"/>
    </ligand>
</feature>
<evidence type="ECO:0000259" key="10">
    <source>
        <dbReference type="Pfam" id="PF00171"/>
    </source>
</evidence>
<evidence type="ECO:0000256" key="6">
    <source>
        <dbReference type="ARBA" id="ARBA00023097"/>
    </source>
</evidence>
<dbReference type="InterPro" id="IPR016162">
    <property type="entry name" value="Ald_DH_N"/>
</dbReference>
<dbReference type="PROSITE" id="PS00070">
    <property type="entry name" value="ALDEHYDE_DEHYDR_CYS"/>
    <property type="match status" value="1"/>
</dbReference>
<evidence type="ECO:0000256" key="2">
    <source>
        <dbReference type="ARBA" id="ARBA00022723"/>
    </source>
</evidence>
<evidence type="ECO:0000313" key="12">
    <source>
        <dbReference type="Proteomes" id="UP000225972"/>
    </source>
</evidence>
<evidence type="ECO:0000313" key="11">
    <source>
        <dbReference type="EMBL" id="SMX27871.1"/>
    </source>
</evidence>
<dbReference type="InterPro" id="IPR015590">
    <property type="entry name" value="Aldehyde_DH_dom"/>
</dbReference>
<keyword evidence="2 7" id="KW-0479">Metal-binding</keyword>
<dbReference type="InterPro" id="IPR016161">
    <property type="entry name" value="Ald_DH/histidinol_DH"/>
</dbReference>
<dbReference type="HAMAP" id="MF_00804">
    <property type="entry name" value="BADH"/>
    <property type="match status" value="1"/>
</dbReference>
<dbReference type="Pfam" id="PF00171">
    <property type="entry name" value="Aldedh"/>
    <property type="match status" value="1"/>
</dbReference>
<dbReference type="FunFam" id="3.40.605.10:FF:000007">
    <property type="entry name" value="NAD/NADP-dependent betaine aldehyde dehydrogenase"/>
    <property type="match status" value="1"/>
</dbReference>
<dbReference type="NCBIfam" id="NF009725">
    <property type="entry name" value="PRK13252.1"/>
    <property type="match status" value="1"/>
</dbReference>
<feature type="active site" description="Nucleophile" evidence="7">
    <location>
        <position position="285"/>
    </location>
</feature>
<feature type="binding site" evidence="7">
    <location>
        <position position="455"/>
    </location>
    <ligand>
        <name>K(+)</name>
        <dbReference type="ChEBI" id="CHEBI:29103"/>
        <label>2</label>
    </ligand>
</feature>
<dbReference type="InterPro" id="IPR029510">
    <property type="entry name" value="Ald_DH_CS_GLU"/>
</dbReference>
<accession>A0A238JAY5</accession>
<comment type="pathway">
    <text evidence="7">Amine and polyamine biosynthesis; betaine biosynthesis via choline pathway; betaine from betaine aldehyde: step 1/1.</text>
</comment>
<feature type="binding site" evidence="7">
    <location>
        <position position="382"/>
    </location>
    <ligand>
        <name>NAD(+)</name>
        <dbReference type="ChEBI" id="CHEBI:57540"/>
    </ligand>
</feature>
<keyword evidence="7" id="KW-0521">NADP</keyword>
<feature type="active site" description="Charge relay system" evidence="7">
    <location>
        <position position="163"/>
    </location>
</feature>
<evidence type="ECO:0000256" key="8">
    <source>
        <dbReference type="PROSITE-ProRule" id="PRU10007"/>
    </source>
</evidence>
<dbReference type="SUPFAM" id="SSF53720">
    <property type="entry name" value="ALDH-like"/>
    <property type="match status" value="1"/>
</dbReference>
<evidence type="ECO:0000256" key="9">
    <source>
        <dbReference type="RuleBase" id="RU003345"/>
    </source>
</evidence>
<feature type="binding site" evidence="7">
    <location>
        <position position="29"/>
    </location>
    <ligand>
        <name>K(+)</name>
        <dbReference type="ChEBI" id="CHEBI:29103"/>
        <label>1</label>
    </ligand>
</feature>
<feature type="modified residue" description="Cysteine sulfenic acid (-SOH)" evidence="7">
    <location>
        <position position="285"/>
    </location>
</feature>
<gene>
    <name evidence="11" type="primary">betB_2</name>
    <name evidence="7" type="synonym">betB</name>
    <name evidence="11" type="ORF">TRP8649_01981</name>
</gene>
<evidence type="ECO:0000256" key="7">
    <source>
        <dbReference type="HAMAP-Rule" id="MF_00804"/>
    </source>
</evidence>
<dbReference type="Proteomes" id="UP000225972">
    <property type="component" value="Unassembled WGS sequence"/>
</dbReference>
<dbReference type="AlphaFoldDB" id="A0A238JAY5"/>
<dbReference type="GO" id="GO:0046872">
    <property type="term" value="F:metal ion binding"/>
    <property type="evidence" value="ECO:0007669"/>
    <property type="project" value="UniProtKB-KW"/>
</dbReference>
<comment type="similarity">
    <text evidence="1 7 9">Belongs to the aldehyde dehydrogenase family.</text>
</comment>
<dbReference type="InterPro" id="IPR011264">
    <property type="entry name" value="BADH"/>
</dbReference>
<protein>
    <recommendedName>
        <fullName evidence="7">Betaine aldehyde dehydrogenase</fullName>
        <shortName evidence="7">BADH</shortName>
        <ecNumber evidence="7">1.2.1.8</ecNumber>
    </recommendedName>
</protein>
<feature type="active site" description="Proton acceptor" evidence="7">
    <location>
        <position position="251"/>
    </location>
</feature>
<keyword evidence="4 7" id="KW-0560">Oxidoreductase</keyword>
<keyword evidence="6 7" id="KW-0558">Oxidation</keyword>
<dbReference type="UniPathway" id="UPA00529">
    <property type="reaction ID" value="UER00386"/>
</dbReference>
<dbReference type="GO" id="GO:0019285">
    <property type="term" value="P:glycine betaine biosynthetic process from choline"/>
    <property type="evidence" value="ECO:0007669"/>
    <property type="project" value="UniProtKB-UniRule"/>
</dbReference>
<comment type="function">
    <text evidence="7">Involved in the biosynthesis of the osmoprotectant glycine betaine. Catalyzes the irreversible oxidation of betaine aldehyde to the corresponding acid.</text>
</comment>
<dbReference type="Gene3D" id="3.40.605.10">
    <property type="entry name" value="Aldehyde Dehydrogenase, Chain A, domain 1"/>
    <property type="match status" value="1"/>
</dbReference>
<dbReference type="CDD" id="cd07090">
    <property type="entry name" value="ALDH_F9_TMBADH"/>
    <property type="match status" value="1"/>
</dbReference>
<dbReference type="InterPro" id="IPR016160">
    <property type="entry name" value="Ald_DH_CS_CYS"/>
</dbReference>
<sequence length="485" mass="51480">MRYETQPTASHFVNGAYLEDTEGELIEVVYPATGEVIARVHAGTPAVIEAAVSSAHAAQKEWEALSGTERGRVLRRAADIMRERNRALSELETYDTGKPMSETLYVDATSAADALEYFGGLAGSLTGEHVQLGGDWGYTVREALGVCVGIGAWNYPTQISCWKGAPALACGNAMIFKPSETTPLCALKVAEILIEAGLPAGVFNVVQGLGAVGAALVSDPRVAKVSLTGSVPTGRKVYAAAAEGMKHVTMELGGKSPLIIFDDADLENAVGGAILGNFYSSGQVCSNGTRVFVQKGIKEAFLTRLAERLATAKIGDPMDESVNFGPMVSKAQREIVKGYIAKGKDEGARLVCGGQEIEGNGFYIEPTVFADVDDDMTIAREEIFGPVMAVLDFEDEDEVVARANDTEFGLSAGVFTSDLTRGHRVIGKMEAGSCFLNSYNDAPVELPFGGSKMSGVGRENAKGAIEHYSQVKSVYVRMGDVESPF</sequence>
<dbReference type="PROSITE" id="PS00687">
    <property type="entry name" value="ALDEHYDE_DEHYDR_GLU"/>
    <property type="match status" value="1"/>
</dbReference>
<dbReference type="OrthoDB" id="9812625at2"/>
<dbReference type="PANTHER" id="PTHR11699">
    <property type="entry name" value="ALDEHYDE DEHYDROGENASE-RELATED"/>
    <property type="match status" value="1"/>
</dbReference>
<organism evidence="11 12">
    <name type="scientific">Pelagimonas phthalicica</name>
    <dbReference type="NCBI Taxonomy" id="1037362"/>
    <lineage>
        <taxon>Bacteria</taxon>
        <taxon>Pseudomonadati</taxon>
        <taxon>Pseudomonadota</taxon>
        <taxon>Alphaproteobacteria</taxon>
        <taxon>Rhodobacterales</taxon>
        <taxon>Roseobacteraceae</taxon>
        <taxon>Pelagimonas</taxon>
    </lineage>
</organism>
<feature type="domain" description="Aldehyde dehydrogenase" evidence="10">
    <location>
        <begin position="20"/>
        <end position="474"/>
    </location>
</feature>
<dbReference type="GO" id="GO:0008802">
    <property type="term" value="F:betaine-aldehyde dehydrogenase (NAD+) activity"/>
    <property type="evidence" value="ECO:0007669"/>
    <property type="project" value="UniProtKB-UniRule"/>
</dbReference>
<dbReference type="FunFam" id="3.40.309.10:FF:000012">
    <property type="entry name" value="Betaine aldehyde dehydrogenase"/>
    <property type="match status" value="1"/>
</dbReference>
<comment type="catalytic activity">
    <reaction evidence="7">
        <text>betaine aldehyde + NAD(+) + H2O = glycine betaine + NADH + 2 H(+)</text>
        <dbReference type="Rhea" id="RHEA:15305"/>
        <dbReference type="ChEBI" id="CHEBI:15377"/>
        <dbReference type="ChEBI" id="CHEBI:15378"/>
        <dbReference type="ChEBI" id="CHEBI:15710"/>
        <dbReference type="ChEBI" id="CHEBI:17750"/>
        <dbReference type="ChEBI" id="CHEBI:57540"/>
        <dbReference type="ChEBI" id="CHEBI:57945"/>
        <dbReference type="EC" id="1.2.1.8"/>
    </reaction>
</comment>
<comment type="cofactor">
    <cofactor evidence="7">
        <name>K(+)</name>
        <dbReference type="ChEBI" id="CHEBI:29103"/>
    </cofactor>
    <text evidence="7">Binds 2 potassium ions per subunit.</text>
</comment>
<comment type="subunit">
    <text evidence="7">Dimer of dimers.</text>
</comment>
<feature type="binding site" evidence="7">
    <location>
        <position position="95"/>
    </location>
    <ligand>
        <name>K(+)</name>
        <dbReference type="ChEBI" id="CHEBI:29103"/>
        <label>1</label>
    </ligand>
</feature>
<feature type="active site" evidence="8">
    <location>
        <position position="251"/>
    </location>
</feature>
<dbReference type="NCBIfam" id="TIGR01804">
    <property type="entry name" value="BADH"/>
    <property type="match status" value="1"/>
</dbReference>
<comment type="caution">
    <text evidence="7">Lacks conserved residue(s) required for the propagation of feature annotation.</text>
</comment>
<dbReference type="RefSeq" id="WP_099244349.1">
    <property type="nucleotide sequence ID" value="NZ_FXXP01000001.1"/>
</dbReference>
<evidence type="ECO:0000256" key="3">
    <source>
        <dbReference type="ARBA" id="ARBA00022958"/>
    </source>
</evidence>
<name>A0A238JAY5_9RHOB</name>
<feature type="binding site" evidence="7">
    <location>
        <begin position="177"/>
        <end position="180"/>
    </location>
    <ligand>
        <name>NAD(+)</name>
        <dbReference type="ChEBI" id="CHEBI:57540"/>
    </ligand>
</feature>
<feature type="binding site" description="covalent" evidence="7">
    <location>
        <position position="285"/>
    </location>
    <ligand>
        <name>NAD(+)</name>
        <dbReference type="ChEBI" id="CHEBI:57540"/>
    </ligand>
</feature>
<keyword evidence="3 7" id="KW-0630">Potassium</keyword>